<dbReference type="Pfam" id="PF11452">
    <property type="entry name" value="DUF3000"/>
    <property type="match status" value="1"/>
</dbReference>
<proteinExistence type="predicted"/>
<protein>
    <submittedName>
        <fullName evidence="2">DUF3000 family protein</fullName>
    </submittedName>
</protein>
<evidence type="ECO:0000313" key="3">
    <source>
        <dbReference type="Proteomes" id="UP000272400"/>
    </source>
</evidence>
<sequence length="215" mass="23566">MPPTPRTTARDRVGVATPRLPRPEIYSREMTPPHSAPGFREALDTLNEALTGDSERPELEFEEMPAPQRLAPFSAALSAAVVREDAELAVGRLILLHDPQGRPGWDGQFRLVAYIRADLEPEIADDPLIGTVAWSWLIESLEEAGYSAESGTITRAVSESFGGKEDEPATTELELRASWSPAGTDLRAHVRAWTEVMCMAAGLPPRGVRDLKDVR</sequence>
<keyword evidence="3" id="KW-1185">Reference proteome</keyword>
<comment type="caution">
    <text evidence="2">The sequence shown here is derived from an EMBL/GenBank/DDBJ whole genome shotgun (WGS) entry which is preliminary data.</text>
</comment>
<name>A0A3N1D6P4_9ACTN</name>
<organism evidence="2 3">
    <name type="scientific">Actinocorallia herbida</name>
    <dbReference type="NCBI Taxonomy" id="58109"/>
    <lineage>
        <taxon>Bacteria</taxon>
        <taxon>Bacillati</taxon>
        <taxon>Actinomycetota</taxon>
        <taxon>Actinomycetes</taxon>
        <taxon>Streptosporangiales</taxon>
        <taxon>Thermomonosporaceae</taxon>
        <taxon>Actinocorallia</taxon>
    </lineage>
</organism>
<evidence type="ECO:0000313" key="2">
    <source>
        <dbReference type="EMBL" id="ROO89202.1"/>
    </source>
</evidence>
<evidence type="ECO:0000256" key="1">
    <source>
        <dbReference type="SAM" id="MobiDB-lite"/>
    </source>
</evidence>
<accession>A0A3N1D6P4</accession>
<dbReference type="InterPro" id="IPR021555">
    <property type="entry name" value="DUF3000"/>
</dbReference>
<dbReference type="EMBL" id="RJKE01000001">
    <property type="protein sequence ID" value="ROO89202.1"/>
    <property type="molecule type" value="Genomic_DNA"/>
</dbReference>
<dbReference type="Proteomes" id="UP000272400">
    <property type="component" value="Unassembled WGS sequence"/>
</dbReference>
<dbReference type="AlphaFoldDB" id="A0A3N1D6P4"/>
<reference evidence="2 3" key="1">
    <citation type="submission" date="2018-11" db="EMBL/GenBank/DDBJ databases">
        <title>Sequencing the genomes of 1000 actinobacteria strains.</title>
        <authorList>
            <person name="Klenk H.-P."/>
        </authorList>
    </citation>
    <scope>NUCLEOTIDE SEQUENCE [LARGE SCALE GENOMIC DNA]</scope>
    <source>
        <strain evidence="2 3">DSM 44254</strain>
    </source>
</reference>
<gene>
    <name evidence="2" type="ORF">EDD29_6889</name>
</gene>
<feature type="region of interest" description="Disordered" evidence="1">
    <location>
        <begin position="1"/>
        <end position="40"/>
    </location>
</feature>